<dbReference type="InterPro" id="IPR013806">
    <property type="entry name" value="Kringle-like"/>
</dbReference>
<dbReference type="CDD" id="cd01099">
    <property type="entry name" value="PAN_AP_HGF"/>
    <property type="match status" value="1"/>
</dbReference>
<dbReference type="InterPro" id="IPR024174">
    <property type="entry name" value="HGF/MST1"/>
</dbReference>
<dbReference type="GO" id="GO:0005615">
    <property type="term" value="C:extracellular space"/>
    <property type="evidence" value="ECO:0007669"/>
    <property type="project" value="TreeGrafter"/>
</dbReference>
<dbReference type="InterPro" id="IPR043504">
    <property type="entry name" value="Peptidase_S1_PA_chymotrypsin"/>
</dbReference>
<dbReference type="InterPro" id="IPR018056">
    <property type="entry name" value="Kringle_CS"/>
</dbReference>
<dbReference type="InterPro" id="IPR009003">
    <property type="entry name" value="Peptidase_S1_PA"/>
</dbReference>
<sequence>RHFHFTITALTVDRGSRSPLNDFQRSEGRELVPTSWNSARVLMLPGLTLEDCARRCSHTLDCRAFNYETRRSITCKQLPWVEDGSNAEVKRNVNCDLYEKKVYVRKCIVGKGEDYRGKVFTTKNGHTCQQWWSKFPHDHRWTPTATNGLELNYCRNPDRDPIGPWCYTNDPERRYESCNIPHCKDGTSSPFYISRCHKKLLTWNPVHVHPRYPDKSLDDNYCRNPDSSPVPWCYTTDPDMERESCQISKCPAVPKRHLRSSYTTNCFRGRGEDYRGKVNETTGGIACQRWDAQYPHEHPFYPNTYECKGLEENYCRNPDGSEAPWCFTSVPEMRTALCLHIKRCADDIEAEDCYHENGKNYRGVVRKTRKGVTCQKWSVNMPHKTKINPGTHPEGNLTENYCRNPDGDQHGPWCYTTDPKTEFDYCAIKQCAGEKVSIIEPAEKVEFNECGKRDDRFVKSILRIVGGRPGNSPWTVSLRDRKGNHFCGGSLVSSKWVISTKQCFSSCYVDLPGYSAMMGTLFRNPSEGEPDRQTIPLTKIVCGPSESQLVMLQLEYICPPLSHYLVLSTPLPPSFTVSLTFSGTSTDDSVLNVAQIPVISNKDCNKYFRGRVRENEMCTNSFQGGVGACERDYGGPLACQNSDCWVLEGVIIPMRRCGHPGQPSIFIRVSIYVDWIKKVMEMA</sequence>
<reference evidence="12" key="1">
    <citation type="submission" date="2025-08" db="UniProtKB">
        <authorList>
            <consortium name="Ensembl"/>
        </authorList>
    </citation>
    <scope>IDENTIFICATION</scope>
</reference>
<dbReference type="InterPro" id="IPR003609">
    <property type="entry name" value="Pan_app"/>
</dbReference>
<evidence type="ECO:0000256" key="6">
    <source>
        <dbReference type="ARBA" id="ARBA00023157"/>
    </source>
</evidence>
<proteinExistence type="inferred from homology"/>
<dbReference type="Pfam" id="PF00089">
    <property type="entry name" value="Trypsin"/>
    <property type="match status" value="1"/>
</dbReference>
<evidence type="ECO:0000313" key="13">
    <source>
        <dbReference type="Proteomes" id="UP000694402"/>
    </source>
</evidence>
<keyword evidence="2" id="KW-0964">Secreted</keyword>
<evidence type="ECO:0000256" key="3">
    <source>
        <dbReference type="ARBA" id="ARBA00022572"/>
    </source>
</evidence>
<dbReference type="Pfam" id="PF00051">
    <property type="entry name" value="Kringle"/>
    <property type="match status" value="4"/>
</dbReference>
<dbReference type="InterPro" id="IPR000001">
    <property type="entry name" value="Kringle"/>
</dbReference>
<feature type="disulfide bond" evidence="8">
    <location>
        <begin position="287"/>
        <end position="326"/>
    </location>
</feature>
<dbReference type="PANTHER" id="PTHR24261">
    <property type="entry name" value="PLASMINOGEN-RELATED"/>
    <property type="match status" value="1"/>
</dbReference>
<evidence type="ECO:0008006" key="14">
    <source>
        <dbReference type="Google" id="ProtNLM"/>
    </source>
</evidence>
<dbReference type="CDD" id="cd00190">
    <property type="entry name" value="Tryp_SPc"/>
    <property type="match status" value="1"/>
</dbReference>
<evidence type="ECO:0000256" key="1">
    <source>
        <dbReference type="ARBA" id="ARBA00004613"/>
    </source>
</evidence>
<reference evidence="12" key="2">
    <citation type="submission" date="2025-09" db="UniProtKB">
        <authorList>
            <consortium name="Ensembl"/>
        </authorList>
    </citation>
    <scope>IDENTIFICATION</scope>
</reference>
<feature type="domain" description="Peptidase S1" evidence="10">
    <location>
        <begin position="464"/>
        <end position="681"/>
    </location>
</feature>
<comment type="similarity">
    <text evidence="7">Belongs to the peptidase S1 family. Plasminogen subfamily.</text>
</comment>
<feature type="domain" description="Kringle" evidence="9">
    <location>
        <begin position="211"/>
        <end position="250"/>
    </location>
</feature>
<keyword evidence="13" id="KW-1185">Reference proteome</keyword>
<evidence type="ECO:0000256" key="5">
    <source>
        <dbReference type="ARBA" id="ARBA00022737"/>
    </source>
</evidence>
<dbReference type="Ensembl" id="ENSOTST00005079394.2">
    <property type="protein sequence ID" value="ENSOTSP00005073262.2"/>
    <property type="gene ID" value="ENSOTSG00005000748.2"/>
</dbReference>
<dbReference type="PRINTS" id="PR00018">
    <property type="entry name" value="KRINGLE"/>
</dbReference>
<evidence type="ECO:0000256" key="2">
    <source>
        <dbReference type="ARBA" id="ARBA00022525"/>
    </source>
</evidence>
<dbReference type="Gene3D" id="3.50.4.10">
    <property type="entry name" value="Hepatocyte Growth Factor"/>
    <property type="match status" value="1"/>
</dbReference>
<feature type="domain" description="Apple" evidence="11">
    <location>
        <begin position="18"/>
        <end position="102"/>
    </location>
</feature>
<evidence type="ECO:0000256" key="4">
    <source>
        <dbReference type="ARBA" id="ARBA00022729"/>
    </source>
</evidence>
<protein>
    <recommendedName>
        <fullName evidence="14">Macrophage stimulating 1</fullName>
    </recommendedName>
</protein>
<evidence type="ECO:0000256" key="8">
    <source>
        <dbReference type="PROSITE-ProRule" id="PRU00121"/>
    </source>
</evidence>
<accession>A0A8C8IAG1</accession>
<keyword evidence="5" id="KW-0677">Repeat</keyword>
<dbReference type="InterPro" id="IPR050759">
    <property type="entry name" value="Serine_protease_kringle"/>
</dbReference>
<gene>
    <name evidence="12" type="primary">MST1</name>
</gene>
<dbReference type="Proteomes" id="UP000694402">
    <property type="component" value="Unassembled WGS sequence"/>
</dbReference>
<dbReference type="GO" id="GO:0046425">
    <property type="term" value="P:regulation of receptor signaling pathway via JAK-STAT"/>
    <property type="evidence" value="ECO:0007669"/>
    <property type="project" value="TreeGrafter"/>
</dbReference>
<dbReference type="GO" id="GO:0030971">
    <property type="term" value="F:receptor tyrosine kinase binding"/>
    <property type="evidence" value="ECO:0007669"/>
    <property type="project" value="TreeGrafter"/>
</dbReference>
<feature type="domain" description="Kringle" evidence="9">
    <location>
        <begin position="352"/>
        <end position="431"/>
    </location>
</feature>
<feature type="disulfide bond" evidence="8">
    <location>
        <begin position="222"/>
        <end position="245"/>
    </location>
</feature>
<feature type="disulfide bond" evidence="8">
    <location>
        <begin position="315"/>
        <end position="338"/>
    </location>
</feature>
<dbReference type="SUPFAM" id="SSF57440">
    <property type="entry name" value="Kringle-like"/>
    <property type="match status" value="4"/>
</dbReference>
<comment type="caution">
    <text evidence="8">Lacks conserved residue(s) required for the propagation of feature annotation.</text>
</comment>
<dbReference type="SMART" id="SM00020">
    <property type="entry name" value="Tryp_SPc"/>
    <property type="match status" value="1"/>
</dbReference>
<dbReference type="GO" id="GO:0004252">
    <property type="term" value="F:serine-type endopeptidase activity"/>
    <property type="evidence" value="ECO:0007669"/>
    <property type="project" value="InterPro"/>
</dbReference>
<dbReference type="Gene3D" id="2.40.10.10">
    <property type="entry name" value="Trypsin-like serine proteases"/>
    <property type="match status" value="2"/>
</dbReference>
<dbReference type="FunFam" id="2.40.20.10:FF:000009">
    <property type="entry name" value="Hepatocyte growth factor-like 1"/>
    <property type="match status" value="1"/>
</dbReference>
<dbReference type="SMART" id="SM00130">
    <property type="entry name" value="KR"/>
    <property type="match status" value="4"/>
</dbReference>
<dbReference type="CDD" id="cd00108">
    <property type="entry name" value="KR"/>
    <property type="match status" value="3"/>
</dbReference>
<dbReference type="Pfam" id="PF00024">
    <property type="entry name" value="PAN_1"/>
    <property type="match status" value="1"/>
</dbReference>
<feature type="domain" description="Kringle" evidence="9">
    <location>
        <begin position="265"/>
        <end position="344"/>
    </location>
</feature>
<dbReference type="InterPro" id="IPR001254">
    <property type="entry name" value="Trypsin_dom"/>
</dbReference>
<keyword evidence="6 8" id="KW-1015">Disulfide bond</keyword>
<evidence type="ECO:0000259" key="11">
    <source>
        <dbReference type="PROSITE" id="PS50948"/>
    </source>
</evidence>
<dbReference type="GO" id="GO:0006508">
    <property type="term" value="P:proteolysis"/>
    <property type="evidence" value="ECO:0007669"/>
    <property type="project" value="InterPro"/>
</dbReference>
<dbReference type="PIRSF" id="PIRSF001152">
    <property type="entry name" value="HGF_MST1"/>
    <property type="match status" value="1"/>
</dbReference>
<evidence type="ECO:0000256" key="7">
    <source>
        <dbReference type="PIRNR" id="PIRNR001152"/>
    </source>
</evidence>
<dbReference type="Gene3D" id="2.40.20.10">
    <property type="entry name" value="Plasminogen Kringle 4"/>
    <property type="match status" value="4"/>
</dbReference>
<dbReference type="FunFam" id="2.40.20.10:FF:000002">
    <property type="entry name" value="Hepatocyte growth factor"/>
    <property type="match status" value="2"/>
</dbReference>
<keyword evidence="7" id="KW-0721">Serine protease homolog</keyword>
<dbReference type="PANTHER" id="PTHR24261:SF12">
    <property type="entry name" value="HEPATOCYTE GROWTH FACTOR-LIKE PROTEIN-RELATED"/>
    <property type="match status" value="1"/>
</dbReference>
<feature type="domain" description="Kringle" evidence="9">
    <location>
        <begin position="106"/>
        <end position="183"/>
    </location>
</feature>
<dbReference type="SMART" id="SM00473">
    <property type="entry name" value="PAN_AP"/>
    <property type="match status" value="1"/>
</dbReference>
<comment type="subcellular location">
    <subcellularLocation>
        <location evidence="1">Secreted</location>
    </subcellularLocation>
</comment>
<dbReference type="SUPFAM" id="SSF50494">
    <property type="entry name" value="Trypsin-like serine proteases"/>
    <property type="match status" value="1"/>
</dbReference>
<keyword evidence="4" id="KW-0732">Signal</keyword>
<evidence type="ECO:0000313" key="12">
    <source>
        <dbReference type="Ensembl" id="ENSOTSP00005073262.2"/>
    </source>
</evidence>
<organism evidence="12 13">
    <name type="scientific">Oncorhynchus tshawytscha</name>
    <name type="common">Chinook salmon</name>
    <name type="synonym">Salmo tshawytscha</name>
    <dbReference type="NCBI Taxonomy" id="74940"/>
    <lineage>
        <taxon>Eukaryota</taxon>
        <taxon>Metazoa</taxon>
        <taxon>Chordata</taxon>
        <taxon>Craniata</taxon>
        <taxon>Vertebrata</taxon>
        <taxon>Euteleostomi</taxon>
        <taxon>Actinopterygii</taxon>
        <taxon>Neopterygii</taxon>
        <taxon>Teleostei</taxon>
        <taxon>Protacanthopterygii</taxon>
        <taxon>Salmoniformes</taxon>
        <taxon>Salmonidae</taxon>
        <taxon>Salmoninae</taxon>
        <taxon>Oncorhynchus</taxon>
    </lineage>
</organism>
<dbReference type="GeneTree" id="ENSGT00940000159461"/>
<keyword evidence="3 8" id="KW-0420">Kringle</keyword>
<dbReference type="PROSITE" id="PS50240">
    <property type="entry name" value="TRYPSIN_DOM"/>
    <property type="match status" value="1"/>
</dbReference>
<evidence type="ECO:0000259" key="10">
    <source>
        <dbReference type="PROSITE" id="PS50240"/>
    </source>
</evidence>
<name>A0A8C8IAG1_ONCTS</name>
<dbReference type="PROSITE" id="PS50070">
    <property type="entry name" value="KRINGLE_2"/>
    <property type="match status" value="4"/>
</dbReference>
<dbReference type="PROSITE" id="PS00021">
    <property type="entry name" value="KRINGLE_1"/>
    <property type="match status" value="3"/>
</dbReference>
<dbReference type="AlphaFoldDB" id="A0A8C8IAG1"/>
<dbReference type="SUPFAM" id="SSF57414">
    <property type="entry name" value="Hairpin loop containing domain-like"/>
    <property type="match status" value="1"/>
</dbReference>
<dbReference type="PROSITE" id="PS50948">
    <property type="entry name" value="PAN"/>
    <property type="match status" value="1"/>
</dbReference>
<dbReference type="InterPro" id="IPR038178">
    <property type="entry name" value="Kringle_sf"/>
</dbReference>
<evidence type="ECO:0000259" key="9">
    <source>
        <dbReference type="PROSITE" id="PS50070"/>
    </source>
</evidence>